<keyword evidence="1" id="KW-0812">Transmembrane</keyword>
<dbReference type="AlphaFoldDB" id="A0A2S9XIF0"/>
<dbReference type="EMBL" id="PVNK01000207">
    <property type="protein sequence ID" value="PRP92645.1"/>
    <property type="molecule type" value="Genomic_DNA"/>
</dbReference>
<dbReference type="Proteomes" id="UP000237968">
    <property type="component" value="Unassembled WGS sequence"/>
</dbReference>
<keyword evidence="3" id="KW-1185">Reference proteome</keyword>
<keyword evidence="1" id="KW-1133">Transmembrane helix</keyword>
<protein>
    <recommendedName>
        <fullName evidence="4">Tetratricopeptide repeat protein</fullName>
    </recommendedName>
</protein>
<evidence type="ECO:0000313" key="2">
    <source>
        <dbReference type="EMBL" id="PRP92645.1"/>
    </source>
</evidence>
<organism evidence="2 3">
    <name type="scientific">Enhygromyxa salina</name>
    <dbReference type="NCBI Taxonomy" id="215803"/>
    <lineage>
        <taxon>Bacteria</taxon>
        <taxon>Pseudomonadati</taxon>
        <taxon>Myxococcota</taxon>
        <taxon>Polyangia</taxon>
        <taxon>Nannocystales</taxon>
        <taxon>Nannocystaceae</taxon>
        <taxon>Enhygromyxa</taxon>
    </lineage>
</organism>
<evidence type="ECO:0008006" key="4">
    <source>
        <dbReference type="Google" id="ProtNLM"/>
    </source>
</evidence>
<name>A0A2S9XIF0_9BACT</name>
<keyword evidence="1" id="KW-0472">Membrane</keyword>
<reference evidence="2 3" key="1">
    <citation type="submission" date="2018-03" db="EMBL/GenBank/DDBJ databases">
        <title>Draft Genome Sequences of the Obligatory Marine Myxobacteria Enhygromyxa salina SWB005.</title>
        <authorList>
            <person name="Poehlein A."/>
            <person name="Moghaddam J.A."/>
            <person name="Harms H."/>
            <person name="Alanjari M."/>
            <person name="Koenig G.M."/>
            <person name="Daniel R."/>
            <person name="Schaeberle T.F."/>
        </authorList>
    </citation>
    <scope>NUCLEOTIDE SEQUENCE [LARGE SCALE GENOMIC DNA]</scope>
    <source>
        <strain evidence="2 3">SWB005</strain>
    </source>
</reference>
<feature type="transmembrane region" description="Helical" evidence="1">
    <location>
        <begin position="181"/>
        <end position="202"/>
    </location>
</feature>
<comment type="caution">
    <text evidence="2">The sequence shown here is derived from an EMBL/GenBank/DDBJ whole genome shotgun (WGS) entry which is preliminary data.</text>
</comment>
<feature type="transmembrane region" description="Helical" evidence="1">
    <location>
        <begin position="231"/>
        <end position="255"/>
    </location>
</feature>
<evidence type="ECO:0000256" key="1">
    <source>
        <dbReference type="SAM" id="Phobius"/>
    </source>
</evidence>
<accession>A0A2S9XIF0</accession>
<proteinExistence type="predicted"/>
<sequence length="277" mass="29087">MLGAFDDSVTLNDMLASWVLCCVLVAAPPAGAEDLASAEAQVLFQDAQAKYETHDYAGAIELFTAAYARAHDIEDGEVRDQALGRLSFNLAQTHVLAYDIDLEPQHFVVARKLLADYRGYERALGRDPDVDTDVIRLENELAERERIEAEAEAEAAAEAEPGEVALPVADTSVRDRRRRRVGIALVSLAAPFGGLAVAGAVIGTGAKSEFEEGTTGDLRLAATSRGRTGDILLGVGVGLAVISAATGATLLGLSFQSERGHVAVRATPGGLVIGGAF</sequence>
<gene>
    <name evidence="2" type="ORF">ENSA5_48270</name>
</gene>
<evidence type="ECO:0000313" key="3">
    <source>
        <dbReference type="Proteomes" id="UP000237968"/>
    </source>
</evidence>